<evidence type="ECO:0000256" key="7">
    <source>
        <dbReference type="ARBA" id="ARBA00023136"/>
    </source>
</evidence>
<evidence type="ECO:0000256" key="3">
    <source>
        <dbReference type="ARBA" id="ARBA00022448"/>
    </source>
</evidence>
<keyword evidence="7" id="KW-0472">Membrane</keyword>
<dbReference type="EMBL" id="KL363230">
    <property type="protein sequence ID" value="KFD52236.1"/>
    <property type="molecule type" value="Genomic_DNA"/>
</dbReference>
<dbReference type="AlphaFoldDB" id="A0A085M4U0"/>
<comment type="subcellular location">
    <subcellularLocation>
        <location evidence="1">Mitochondrion outer membrane</location>
    </subcellularLocation>
</comment>
<organism evidence="10 11">
    <name type="scientific">Trichuris suis</name>
    <name type="common">pig whipworm</name>
    <dbReference type="NCBI Taxonomy" id="68888"/>
    <lineage>
        <taxon>Eukaryota</taxon>
        <taxon>Metazoa</taxon>
        <taxon>Ecdysozoa</taxon>
        <taxon>Nematoda</taxon>
        <taxon>Enoplea</taxon>
        <taxon>Dorylaimia</taxon>
        <taxon>Trichinellida</taxon>
        <taxon>Trichuridae</taxon>
        <taxon>Trichuris</taxon>
    </lineage>
</organism>
<gene>
    <name evidence="10" type="ORF">M513_06949</name>
</gene>
<dbReference type="Proteomes" id="UP000030764">
    <property type="component" value="Unassembled WGS sequence"/>
</dbReference>
<evidence type="ECO:0000256" key="5">
    <source>
        <dbReference type="ARBA" id="ARBA00022927"/>
    </source>
</evidence>
<evidence type="ECO:0000259" key="8">
    <source>
        <dbReference type="Pfam" id="PF10568"/>
    </source>
</evidence>
<dbReference type="InterPro" id="IPR036282">
    <property type="entry name" value="Glutathione-S-Trfase_C_sf"/>
</dbReference>
<feature type="domain" description="Mitochondrial outer membrane transport complex Sam37/metaxin N-terminal" evidence="8">
    <location>
        <begin position="22"/>
        <end position="110"/>
    </location>
</feature>
<accession>A0A085M4U0</accession>
<keyword evidence="6" id="KW-0496">Mitochondrion</keyword>
<dbReference type="InterPro" id="IPR050931">
    <property type="entry name" value="Mito_Protein_Transport_Metaxin"/>
</dbReference>
<dbReference type="GO" id="GO:0001401">
    <property type="term" value="C:SAM complex"/>
    <property type="evidence" value="ECO:0007669"/>
    <property type="project" value="InterPro"/>
</dbReference>
<dbReference type="PANTHER" id="PTHR12289">
    <property type="entry name" value="METAXIN RELATED"/>
    <property type="match status" value="1"/>
</dbReference>
<comment type="similarity">
    <text evidence="2">Belongs to the metaxin family.</text>
</comment>
<evidence type="ECO:0000256" key="1">
    <source>
        <dbReference type="ARBA" id="ARBA00004294"/>
    </source>
</evidence>
<evidence type="ECO:0000259" key="9">
    <source>
        <dbReference type="Pfam" id="PF17171"/>
    </source>
</evidence>
<keyword evidence="4" id="KW-1000">Mitochondrion outer membrane</keyword>
<proteinExistence type="inferred from homology"/>
<evidence type="ECO:0000313" key="10">
    <source>
        <dbReference type="EMBL" id="KFD52236.1"/>
    </source>
</evidence>
<evidence type="ECO:0000313" key="11">
    <source>
        <dbReference type="Proteomes" id="UP000030764"/>
    </source>
</evidence>
<dbReference type="SUPFAM" id="SSF47616">
    <property type="entry name" value="GST C-terminal domain-like"/>
    <property type="match status" value="1"/>
</dbReference>
<evidence type="ECO:0000256" key="4">
    <source>
        <dbReference type="ARBA" id="ARBA00022787"/>
    </source>
</evidence>
<dbReference type="GO" id="GO:0007005">
    <property type="term" value="P:mitochondrion organization"/>
    <property type="evidence" value="ECO:0007669"/>
    <property type="project" value="TreeGrafter"/>
</dbReference>
<keyword evidence="3" id="KW-0813">Transport</keyword>
<evidence type="ECO:0000256" key="2">
    <source>
        <dbReference type="ARBA" id="ARBA00009170"/>
    </source>
</evidence>
<dbReference type="Pfam" id="PF17171">
    <property type="entry name" value="GST_C_6"/>
    <property type="match status" value="1"/>
</dbReference>
<dbReference type="GO" id="GO:0015031">
    <property type="term" value="P:protein transport"/>
    <property type="evidence" value="ECO:0007669"/>
    <property type="project" value="UniProtKB-KW"/>
</dbReference>
<dbReference type="InterPro" id="IPR019564">
    <property type="entry name" value="Sam37/metaxin_N"/>
</dbReference>
<name>A0A085M4U0_9BILA</name>
<reference evidence="10 11" key="1">
    <citation type="journal article" date="2014" name="Nat. Genet.">
        <title>Genome and transcriptome of the porcine whipworm Trichuris suis.</title>
        <authorList>
            <person name="Jex A.R."/>
            <person name="Nejsum P."/>
            <person name="Schwarz E.M."/>
            <person name="Hu L."/>
            <person name="Young N.D."/>
            <person name="Hall R.S."/>
            <person name="Korhonen P.K."/>
            <person name="Liao S."/>
            <person name="Thamsborg S."/>
            <person name="Xia J."/>
            <person name="Xu P."/>
            <person name="Wang S."/>
            <person name="Scheerlinck J.P."/>
            <person name="Hofmann A."/>
            <person name="Sternberg P.W."/>
            <person name="Wang J."/>
            <person name="Gasser R.B."/>
        </authorList>
    </citation>
    <scope>NUCLEOTIDE SEQUENCE [LARGE SCALE GENOMIC DNA]</scope>
    <source>
        <strain evidence="10">DCEP-RM93M</strain>
    </source>
</reference>
<protein>
    <submittedName>
        <fullName evidence="10">Uncharacterized protein</fullName>
    </submittedName>
</protein>
<evidence type="ECO:0000256" key="6">
    <source>
        <dbReference type="ARBA" id="ARBA00023128"/>
    </source>
</evidence>
<dbReference type="InterPro" id="IPR033468">
    <property type="entry name" value="Metaxin_GST"/>
</dbReference>
<dbReference type="Pfam" id="PF10568">
    <property type="entry name" value="Tom37"/>
    <property type="match status" value="1"/>
</dbReference>
<keyword evidence="11" id="KW-1185">Reference proteome</keyword>
<feature type="domain" description="Metaxin glutathione S-transferase" evidence="9">
    <location>
        <begin position="117"/>
        <end position="178"/>
    </location>
</feature>
<keyword evidence="5" id="KW-0653">Protein transport</keyword>
<sequence>MSQLSLQVWPAEFLLPSIDAKCLQYMACAKFCAAPVRIEPSVSPWSTSKGNYPEIRGVNSGRTYYDFREFVYLLQTQQAESALDGGMDEFTPEMEALKALTFMHIYPAYAIDFAKYGLKLLSKRLAGDKYFFGNRPSSVDAFIFGCLAPLIYIPLPDNRLQVFLRSQCSNLVRFVSSIINTYMPLPEDEVRAHQERMALWEVYREEYSRDRQRSTSSVTPSAYPLWEKIVFGIVAASLSLAFAIGCGVIQNSGSKQGKICLSSEEDGPYGTW</sequence>
<dbReference type="PANTHER" id="PTHR12289:SF41">
    <property type="entry name" value="FAILED AXON CONNECTIONS-RELATED"/>
    <property type="match status" value="1"/>
</dbReference>